<keyword evidence="2" id="KW-1185">Reference proteome</keyword>
<evidence type="ECO:0008006" key="3">
    <source>
        <dbReference type="Google" id="ProtNLM"/>
    </source>
</evidence>
<dbReference type="Pfam" id="PF12138">
    <property type="entry name" value="Spherulin4"/>
    <property type="match status" value="1"/>
</dbReference>
<sequence>MLSRRKLLQVVTAAAVTPAAAVRPRPVPDSALVPAYFHPEVSPEDWLSLADRRLYAVVLNIDSGPGPAPDPVFQRVVRRIEDGGGTVAAYVDVSYARRDPALVAEDLRRYRDWYEVADVFFDQAPATPDALPYMRSVTEAARTEGADLVVFNHGVYPDPAYAALADVLVTFEGPVDAYRALVPPSWPRSHPRHRFCHLVHTCPSGRLEEVLTLARRHHTALVYVTDRSMPNPYDRLPPYFPRLLALGS</sequence>
<reference evidence="1 2" key="1">
    <citation type="journal article" date="2019" name="Int. J. Syst. Evol. Microbiol.">
        <title>The Global Catalogue of Microorganisms (GCM) 10K type strain sequencing project: providing services to taxonomists for standard genome sequencing and annotation.</title>
        <authorList>
            <consortium name="The Broad Institute Genomics Platform"/>
            <consortium name="The Broad Institute Genome Sequencing Center for Infectious Disease"/>
            <person name="Wu L."/>
            <person name="Ma J."/>
        </authorList>
    </citation>
    <scope>NUCLEOTIDE SEQUENCE [LARGE SCALE GENOMIC DNA]</scope>
    <source>
        <strain evidence="1 2">JCM 8201</strain>
    </source>
</reference>
<name>A0ABN3UI60_9ACTN</name>
<accession>A0ABN3UI60</accession>
<evidence type="ECO:0000313" key="2">
    <source>
        <dbReference type="Proteomes" id="UP001501842"/>
    </source>
</evidence>
<comment type="caution">
    <text evidence="1">The sequence shown here is derived from an EMBL/GenBank/DDBJ whole genome shotgun (WGS) entry which is preliminary data.</text>
</comment>
<dbReference type="RefSeq" id="WP_344453754.1">
    <property type="nucleotide sequence ID" value="NZ_BAAATZ010000025.1"/>
</dbReference>
<proteinExistence type="predicted"/>
<dbReference type="PANTHER" id="PTHR35040:SF9">
    <property type="entry name" value="4-LIKE CELL SURFACE PROTEIN, PUTATIVE (AFU_ORTHOLOGUE AFUA_4G14080)-RELATED"/>
    <property type="match status" value="1"/>
</dbReference>
<protein>
    <recommendedName>
        <fullName evidence="3">Spherulation-specific family 4 protein</fullName>
    </recommendedName>
</protein>
<gene>
    <name evidence="1" type="ORF">GCM10010439_52180</name>
</gene>
<organism evidence="1 2">
    <name type="scientific">Actinocorallia aurantiaca</name>
    <dbReference type="NCBI Taxonomy" id="46204"/>
    <lineage>
        <taxon>Bacteria</taxon>
        <taxon>Bacillati</taxon>
        <taxon>Actinomycetota</taxon>
        <taxon>Actinomycetes</taxon>
        <taxon>Streptosporangiales</taxon>
        <taxon>Thermomonosporaceae</taxon>
        <taxon>Actinocorallia</taxon>
    </lineage>
</organism>
<dbReference type="EMBL" id="BAAATZ010000025">
    <property type="protein sequence ID" value="GAA2733077.1"/>
    <property type="molecule type" value="Genomic_DNA"/>
</dbReference>
<evidence type="ECO:0000313" key="1">
    <source>
        <dbReference type="EMBL" id="GAA2733077.1"/>
    </source>
</evidence>
<dbReference type="Proteomes" id="UP001501842">
    <property type="component" value="Unassembled WGS sequence"/>
</dbReference>
<dbReference type="InterPro" id="IPR021986">
    <property type="entry name" value="Spherulin4"/>
</dbReference>
<dbReference type="PANTHER" id="PTHR35040">
    <property type="match status" value="1"/>
</dbReference>